<protein>
    <submittedName>
        <fullName evidence="3">Uncharacterized protein</fullName>
    </submittedName>
</protein>
<evidence type="ECO:0000256" key="2">
    <source>
        <dbReference type="SAM" id="Phobius"/>
    </source>
</evidence>
<feature type="compositionally biased region" description="Basic and acidic residues" evidence="1">
    <location>
        <begin position="38"/>
        <end position="62"/>
    </location>
</feature>
<dbReference type="OrthoDB" id="1932566at2"/>
<name>A0A1H9I615_9BACI</name>
<keyword evidence="2" id="KW-0472">Membrane</keyword>
<organism evidence="3 4">
    <name type="scientific">Piscibacillus halophilus</name>
    <dbReference type="NCBI Taxonomy" id="571933"/>
    <lineage>
        <taxon>Bacteria</taxon>
        <taxon>Bacillati</taxon>
        <taxon>Bacillota</taxon>
        <taxon>Bacilli</taxon>
        <taxon>Bacillales</taxon>
        <taxon>Bacillaceae</taxon>
        <taxon>Piscibacillus</taxon>
    </lineage>
</organism>
<dbReference type="RefSeq" id="WP_091774028.1">
    <property type="nucleotide sequence ID" value="NZ_FOES01000023.1"/>
</dbReference>
<reference evidence="3 4" key="1">
    <citation type="submission" date="2016-10" db="EMBL/GenBank/DDBJ databases">
        <authorList>
            <person name="de Groot N.N."/>
        </authorList>
    </citation>
    <scope>NUCLEOTIDE SEQUENCE [LARGE SCALE GENOMIC DNA]</scope>
    <source>
        <strain evidence="3 4">DSM 21633</strain>
    </source>
</reference>
<sequence length="186" mass="21140">MLKSLIKWLIGIVLVLAVGVGIFFGVGAYLDDQFAKDEPRTDDAEGEEEQRVRELSEEKFENSENDEDLNPFGDRFGSESLTDGQIQEYLHKMAHQKVEASEKWGFYLITDERIEWLQEGINESGDELAHRDLYESILSRWAAGDFSQADQDHNAIWELQGGTIGRATGVLSQQEEEAYINSAYED</sequence>
<gene>
    <name evidence="3" type="ORF">SAMN05216362_1239</name>
</gene>
<dbReference type="InterPro" id="IPR046208">
    <property type="entry name" value="DUF6241"/>
</dbReference>
<keyword evidence="4" id="KW-1185">Reference proteome</keyword>
<dbReference type="AlphaFoldDB" id="A0A1H9I615"/>
<evidence type="ECO:0000313" key="3">
    <source>
        <dbReference type="EMBL" id="SEQ69968.1"/>
    </source>
</evidence>
<dbReference type="Pfam" id="PF19754">
    <property type="entry name" value="DUF6241"/>
    <property type="match status" value="1"/>
</dbReference>
<feature type="transmembrane region" description="Helical" evidence="2">
    <location>
        <begin position="6"/>
        <end position="30"/>
    </location>
</feature>
<evidence type="ECO:0000313" key="4">
    <source>
        <dbReference type="Proteomes" id="UP000199427"/>
    </source>
</evidence>
<feature type="region of interest" description="Disordered" evidence="1">
    <location>
        <begin position="38"/>
        <end position="72"/>
    </location>
</feature>
<proteinExistence type="predicted"/>
<keyword evidence="2" id="KW-1133">Transmembrane helix</keyword>
<dbReference type="Proteomes" id="UP000199427">
    <property type="component" value="Unassembled WGS sequence"/>
</dbReference>
<keyword evidence="2" id="KW-0812">Transmembrane</keyword>
<dbReference type="STRING" id="571933.SAMN05216362_1239"/>
<evidence type="ECO:0000256" key="1">
    <source>
        <dbReference type="SAM" id="MobiDB-lite"/>
    </source>
</evidence>
<dbReference type="EMBL" id="FOES01000023">
    <property type="protein sequence ID" value="SEQ69968.1"/>
    <property type="molecule type" value="Genomic_DNA"/>
</dbReference>
<accession>A0A1H9I615</accession>